<dbReference type="EMBL" id="VKHT01000739">
    <property type="protein sequence ID" value="MBB0246119.1"/>
    <property type="molecule type" value="Genomic_DNA"/>
</dbReference>
<protein>
    <submittedName>
        <fullName evidence="2">Cytochrome P450</fullName>
    </submittedName>
</protein>
<dbReference type="GO" id="GO:0016705">
    <property type="term" value="F:oxidoreductase activity, acting on paired donors, with incorporation or reduction of molecular oxygen"/>
    <property type="evidence" value="ECO:0007669"/>
    <property type="project" value="InterPro"/>
</dbReference>
<dbReference type="PANTHER" id="PTHR46696:SF1">
    <property type="entry name" value="CYTOCHROME P450 YJIB-RELATED"/>
    <property type="match status" value="1"/>
</dbReference>
<dbReference type="InterPro" id="IPR036396">
    <property type="entry name" value="Cyt_P450_sf"/>
</dbReference>
<sequence>MTPHASLPRLFGDAFAADPEPAYRALRTAGPVAWAEIAPGVYALVVTDHRAAVDLLTDTDTYSKDSRRWAALTAGQVPPDSPVLALMAHRPNLLYADGPEHRRLRGALEDCLARIDTHRLREITRVHAGHLIEHLAPAGHAELMAQFADVLPLLVFADLLGCPPSLAARMVDACHGIINADLGAQRAAADFAACLGELVHLKKTSPGPDLSSWLLDHPHGLNDTEVVDQLFCTVGAGTIPTAAWIASGLELLLRDHTYAGNLTAGSVTVRRALEQVLWTRSPMANFSVHFARHDTHLHRVPVPAGVPVLISHAASGTDPALPTGLGHDNRSHLAWSAGP</sequence>
<evidence type="ECO:0000313" key="3">
    <source>
        <dbReference type="Proteomes" id="UP000538929"/>
    </source>
</evidence>
<dbReference type="PRINTS" id="PR00359">
    <property type="entry name" value="BP450"/>
</dbReference>
<dbReference type="Proteomes" id="UP000538929">
    <property type="component" value="Unassembled WGS sequence"/>
</dbReference>
<accession>A0A7W3TFZ3</accession>
<organism evidence="2 3">
    <name type="scientific">Streptomyces alkaliphilus</name>
    <dbReference type="NCBI Taxonomy" id="1472722"/>
    <lineage>
        <taxon>Bacteria</taxon>
        <taxon>Bacillati</taxon>
        <taxon>Actinomycetota</taxon>
        <taxon>Actinomycetes</taxon>
        <taxon>Kitasatosporales</taxon>
        <taxon>Streptomycetaceae</taxon>
        <taxon>Streptomyces</taxon>
    </lineage>
</organism>
<evidence type="ECO:0000313" key="2">
    <source>
        <dbReference type="EMBL" id="MBB0246119.1"/>
    </source>
</evidence>
<reference evidence="3" key="1">
    <citation type="submission" date="2019-10" db="EMBL/GenBank/DDBJ databases">
        <title>Streptomyces sp. nov., a novel actinobacterium isolated from alkaline environment.</title>
        <authorList>
            <person name="Golinska P."/>
        </authorList>
    </citation>
    <scope>NUCLEOTIDE SEQUENCE [LARGE SCALE GENOMIC DNA]</scope>
    <source>
        <strain evidence="3">DSM 42118</strain>
    </source>
</reference>
<dbReference type="RefSeq" id="WP_182607506.1">
    <property type="nucleotide sequence ID" value="NZ_VKHT01000739.1"/>
</dbReference>
<gene>
    <name evidence="2" type="ORF">FNQ90_18905</name>
</gene>
<name>A0A7W3TFZ3_9ACTN</name>
<dbReference type="InterPro" id="IPR002397">
    <property type="entry name" value="Cyt_P450_B"/>
</dbReference>
<dbReference type="GO" id="GO:0020037">
    <property type="term" value="F:heme binding"/>
    <property type="evidence" value="ECO:0007669"/>
    <property type="project" value="InterPro"/>
</dbReference>
<dbReference type="PANTHER" id="PTHR46696">
    <property type="entry name" value="P450, PUTATIVE (EUROFUNG)-RELATED"/>
    <property type="match status" value="1"/>
</dbReference>
<feature type="non-terminal residue" evidence="2">
    <location>
        <position position="339"/>
    </location>
</feature>
<keyword evidence="3" id="KW-1185">Reference proteome</keyword>
<evidence type="ECO:0000256" key="1">
    <source>
        <dbReference type="ARBA" id="ARBA00010617"/>
    </source>
</evidence>
<dbReference type="GO" id="GO:0004497">
    <property type="term" value="F:monooxygenase activity"/>
    <property type="evidence" value="ECO:0007669"/>
    <property type="project" value="InterPro"/>
</dbReference>
<dbReference type="GO" id="GO:0005506">
    <property type="term" value="F:iron ion binding"/>
    <property type="evidence" value="ECO:0007669"/>
    <property type="project" value="InterPro"/>
</dbReference>
<comment type="similarity">
    <text evidence="1">Belongs to the cytochrome P450 family.</text>
</comment>
<comment type="caution">
    <text evidence="2">The sequence shown here is derived from an EMBL/GenBank/DDBJ whole genome shotgun (WGS) entry which is preliminary data.</text>
</comment>
<dbReference type="SUPFAM" id="SSF48264">
    <property type="entry name" value="Cytochrome P450"/>
    <property type="match status" value="1"/>
</dbReference>
<proteinExistence type="inferred from homology"/>
<dbReference type="AlphaFoldDB" id="A0A7W3TFZ3"/>
<dbReference type="Gene3D" id="1.10.630.10">
    <property type="entry name" value="Cytochrome P450"/>
    <property type="match status" value="1"/>
</dbReference>